<dbReference type="Proteomes" id="UP000517523">
    <property type="component" value="Unassembled WGS sequence"/>
</dbReference>
<organism evidence="2 3">
    <name type="scientific">Paenibacillus rhizosphaerae</name>
    <dbReference type="NCBI Taxonomy" id="297318"/>
    <lineage>
        <taxon>Bacteria</taxon>
        <taxon>Bacillati</taxon>
        <taxon>Bacillota</taxon>
        <taxon>Bacilli</taxon>
        <taxon>Bacillales</taxon>
        <taxon>Paenibacillaceae</taxon>
        <taxon>Paenibacillus</taxon>
    </lineage>
</organism>
<protein>
    <submittedName>
        <fullName evidence="2">ABC-type Fe3+-citrate transport system substrate-binding protein</fullName>
    </submittedName>
</protein>
<comment type="caution">
    <text evidence="2">The sequence shown here is derived from an EMBL/GenBank/DDBJ whole genome shotgun (WGS) entry which is preliminary data.</text>
</comment>
<sequence length="77" mass="8642">MARTQNLKLTIYHHSPVIKAWLLCFLLTVMVVAGCSSSSNSHDRWDYNKGFIVSKESGRILVVGDKPSDFEAPLAKY</sequence>
<keyword evidence="1" id="KW-0812">Transmembrane</keyword>
<dbReference type="AlphaFoldDB" id="A0A839TP83"/>
<keyword evidence="1" id="KW-1133">Transmembrane helix</keyword>
<evidence type="ECO:0000313" key="3">
    <source>
        <dbReference type="Proteomes" id="UP000517523"/>
    </source>
</evidence>
<gene>
    <name evidence="2" type="ORF">FHS19_003229</name>
</gene>
<name>A0A839TP83_9BACL</name>
<dbReference type="EMBL" id="JACHXJ010000002">
    <property type="protein sequence ID" value="MBB3128575.1"/>
    <property type="molecule type" value="Genomic_DNA"/>
</dbReference>
<evidence type="ECO:0000256" key="1">
    <source>
        <dbReference type="SAM" id="Phobius"/>
    </source>
</evidence>
<evidence type="ECO:0000313" key="2">
    <source>
        <dbReference type="EMBL" id="MBB3128575.1"/>
    </source>
</evidence>
<proteinExistence type="predicted"/>
<feature type="transmembrane region" description="Helical" evidence="1">
    <location>
        <begin position="20"/>
        <end position="39"/>
    </location>
</feature>
<dbReference type="PROSITE" id="PS51257">
    <property type="entry name" value="PROKAR_LIPOPROTEIN"/>
    <property type="match status" value="1"/>
</dbReference>
<keyword evidence="1" id="KW-0472">Membrane</keyword>
<reference evidence="2 3" key="1">
    <citation type="submission" date="2020-08" db="EMBL/GenBank/DDBJ databases">
        <title>Genomic Encyclopedia of Type Strains, Phase III (KMG-III): the genomes of soil and plant-associated and newly described type strains.</title>
        <authorList>
            <person name="Whitman W."/>
        </authorList>
    </citation>
    <scope>NUCLEOTIDE SEQUENCE [LARGE SCALE GENOMIC DNA]</scope>
    <source>
        <strain evidence="2 3">CECT 5831</strain>
    </source>
</reference>
<accession>A0A839TP83</accession>